<evidence type="ECO:0000256" key="2">
    <source>
        <dbReference type="SAM" id="SignalP"/>
    </source>
</evidence>
<name>A0A1M5E1W0_9GAMM</name>
<feature type="chain" id="PRO_5013245791" evidence="2">
    <location>
        <begin position="27"/>
        <end position="389"/>
    </location>
</feature>
<dbReference type="OrthoDB" id="5348911at2"/>
<feature type="region of interest" description="Disordered" evidence="1">
    <location>
        <begin position="56"/>
        <end position="76"/>
    </location>
</feature>
<sequence>MTPGLRRISVAAVLLLLLGMVVNVLAQNAAKPPVSDAAIDASLALKRMLNDSGSDAIPTIDIPDKPTVSNREPEPLIPPPARRLRVVLDWYPTPYHAPLIVAREQDLFDRKGLEVTLTTPADPSVPPKLIAAQRAELALTSQPQLHLLVEQGLPLIRVGTLVPAPLATLLARKDNGIDGLVLLKGKTLGYAQEGPARIWLDAILEDQPIGPDDLSLRRIDFALTPSLLEGEVDAVIGAMRHVTRHQLMQQGVDAVEFLVEASDLPVYDELILVANRDVLGQHRRDIADFLDALEQATLWLVNNPERGWELVSRAEPGIDTAGNAKAWPDVLRYLALRPATLQARRYLRFETYLQGRGLIETLTPIERLAVDVSDVDSPGENGTTRDGSG</sequence>
<dbReference type="InterPro" id="IPR027939">
    <property type="entry name" value="NMT1/THI5"/>
</dbReference>
<dbReference type="InterPro" id="IPR015168">
    <property type="entry name" value="SsuA/THI5"/>
</dbReference>
<proteinExistence type="predicted"/>
<reference evidence="4 5" key="1">
    <citation type="submission" date="2016-11" db="EMBL/GenBank/DDBJ databases">
        <authorList>
            <person name="Jaros S."/>
            <person name="Januszkiewicz K."/>
            <person name="Wedrychowicz H."/>
        </authorList>
    </citation>
    <scope>NUCLEOTIDE SEQUENCE [LARGE SCALE GENOMIC DNA]</scope>
    <source>
        <strain evidence="4 5">DSM 19980</strain>
    </source>
</reference>
<dbReference type="EMBL" id="FQUJ01000020">
    <property type="protein sequence ID" value="SHF73185.1"/>
    <property type="molecule type" value="Genomic_DNA"/>
</dbReference>
<evidence type="ECO:0000313" key="4">
    <source>
        <dbReference type="EMBL" id="SHF73185.1"/>
    </source>
</evidence>
<keyword evidence="2" id="KW-0732">Signal</keyword>
<organism evidence="4 5">
    <name type="scientific">Modicisalibacter ilicicola DSM 19980</name>
    <dbReference type="NCBI Taxonomy" id="1121942"/>
    <lineage>
        <taxon>Bacteria</taxon>
        <taxon>Pseudomonadati</taxon>
        <taxon>Pseudomonadota</taxon>
        <taxon>Gammaproteobacteria</taxon>
        <taxon>Oceanospirillales</taxon>
        <taxon>Halomonadaceae</taxon>
        <taxon>Modicisalibacter</taxon>
    </lineage>
</organism>
<feature type="domain" description="SsuA/THI5-like" evidence="3">
    <location>
        <begin position="94"/>
        <end position="306"/>
    </location>
</feature>
<dbReference type="PANTHER" id="PTHR31528">
    <property type="entry name" value="4-AMINO-5-HYDROXYMETHYL-2-METHYLPYRIMIDINE PHOSPHATE SYNTHASE THI11-RELATED"/>
    <property type="match status" value="1"/>
</dbReference>
<dbReference type="AlphaFoldDB" id="A0A1M5E1W0"/>
<dbReference type="Pfam" id="PF09084">
    <property type="entry name" value="NMT1"/>
    <property type="match status" value="1"/>
</dbReference>
<dbReference type="RefSeq" id="WP_084671783.1">
    <property type="nucleotide sequence ID" value="NZ_FQUJ01000020.1"/>
</dbReference>
<evidence type="ECO:0000259" key="3">
    <source>
        <dbReference type="Pfam" id="PF09084"/>
    </source>
</evidence>
<dbReference type="STRING" id="1121942.SAMN02745148_03397"/>
<dbReference type="GO" id="GO:0009228">
    <property type="term" value="P:thiamine biosynthetic process"/>
    <property type="evidence" value="ECO:0007669"/>
    <property type="project" value="InterPro"/>
</dbReference>
<dbReference type="SUPFAM" id="SSF53850">
    <property type="entry name" value="Periplasmic binding protein-like II"/>
    <property type="match status" value="1"/>
</dbReference>
<protein>
    <submittedName>
        <fullName evidence="4">Putative hydroxymethylpyrimidine transport system substrate-binding protein</fullName>
    </submittedName>
</protein>
<keyword evidence="5" id="KW-1185">Reference proteome</keyword>
<dbReference type="PANTHER" id="PTHR31528:SF3">
    <property type="entry name" value="THIAMINE BIOSYNTHESIS PROTEIN HI_0357-RELATED"/>
    <property type="match status" value="1"/>
</dbReference>
<gene>
    <name evidence="4" type="ORF">SAMN02745148_03397</name>
</gene>
<evidence type="ECO:0000256" key="1">
    <source>
        <dbReference type="SAM" id="MobiDB-lite"/>
    </source>
</evidence>
<feature type="signal peptide" evidence="2">
    <location>
        <begin position="1"/>
        <end position="26"/>
    </location>
</feature>
<dbReference type="Proteomes" id="UP000184346">
    <property type="component" value="Unassembled WGS sequence"/>
</dbReference>
<accession>A0A1M5E1W0</accession>
<dbReference type="Gene3D" id="3.40.190.10">
    <property type="entry name" value="Periplasmic binding protein-like II"/>
    <property type="match status" value="2"/>
</dbReference>
<evidence type="ECO:0000313" key="5">
    <source>
        <dbReference type="Proteomes" id="UP000184346"/>
    </source>
</evidence>